<reference evidence="3 6" key="1">
    <citation type="submission" date="2018-09" db="EMBL/GenBank/DDBJ databases">
        <title>Roseomonas sp. nov., isolated from feces of Tibetan antelopes in the Qinghai-Tibet plateau, China.</title>
        <authorList>
            <person name="Tian Z."/>
        </authorList>
    </citation>
    <scope>NUCLEOTIDE SEQUENCE [LARGE SCALE GENOMIC DNA]</scope>
    <source>
        <strain evidence="4 5">Z23</strain>
        <strain evidence="3 6">Z24</strain>
    </source>
</reference>
<keyword evidence="5" id="KW-1185">Reference proteome</keyword>
<keyword evidence="2" id="KW-0472">Membrane</keyword>
<protein>
    <submittedName>
        <fullName evidence="3">Uncharacterized protein</fullName>
    </submittedName>
</protein>
<evidence type="ECO:0000313" key="6">
    <source>
        <dbReference type="Proteomes" id="UP000278036"/>
    </source>
</evidence>
<sequence length="269" mass="28752">MKLKIRSLLASLSICLGGGLVIGGAAIYLALAWSEAANTTVVRDGEVALAVPTQRVRLALDGAARVRHVVAGVSSPVELLITGYLDYSPISRDYPSQVPVVAWEQDGSVLHCDAPDARGGVPVHQSDPCNRARYRQPVVWEPHRFSPEWADAFFPIGEGSFVYAAIPRSLMPRWGAAAKEALSDLIAMKATPTQSFYSRIGTFVTALLVFLFTALAALLVLPVLFPPLGISLLAVLPAVLLGRKRKDMEAAAAETSQTTKPSARNDGAH</sequence>
<name>A0A3A9J9G4_9PROT</name>
<gene>
    <name evidence="3" type="ORF">D6Z83_25335</name>
    <name evidence="4" type="ORF">EBE87_27485</name>
</gene>
<evidence type="ECO:0000313" key="3">
    <source>
        <dbReference type="EMBL" id="RKK01363.1"/>
    </source>
</evidence>
<feature type="transmembrane region" description="Helical" evidence="2">
    <location>
        <begin position="203"/>
        <end position="236"/>
    </location>
</feature>
<organism evidence="3 6">
    <name type="scientific">Teichococcus wenyumeiae</name>
    <dbReference type="NCBI Taxonomy" id="2478470"/>
    <lineage>
        <taxon>Bacteria</taxon>
        <taxon>Pseudomonadati</taxon>
        <taxon>Pseudomonadota</taxon>
        <taxon>Alphaproteobacteria</taxon>
        <taxon>Acetobacterales</taxon>
        <taxon>Roseomonadaceae</taxon>
        <taxon>Roseomonas</taxon>
    </lineage>
</organism>
<dbReference type="EMBL" id="RAQU01000285">
    <property type="protein sequence ID" value="RKK01363.1"/>
    <property type="molecule type" value="Genomic_DNA"/>
</dbReference>
<dbReference type="Proteomes" id="UP000274097">
    <property type="component" value="Unassembled WGS sequence"/>
</dbReference>
<proteinExistence type="predicted"/>
<dbReference type="InParanoid" id="A0A3A9J9G4"/>
<evidence type="ECO:0000256" key="1">
    <source>
        <dbReference type="SAM" id="MobiDB-lite"/>
    </source>
</evidence>
<feature type="region of interest" description="Disordered" evidence="1">
    <location>
        <begin position="250"/>
        <end position="269"/>
    </location>
</feature>
<evidence type="ECO:0000313" key="4">
    <source>
        <dbReference type="EMBL" id="RMI14670.1"/>
    </source>
</evidence>
<accession>A0A3A9J9G4</accession>
<comment type="caution">
    <text evidence="3">The sequence shown here is derived from an EMBL/GenBank/DDBJ whole genome shotgun (WGS) entry which is preliminary data.</text>
</comment>
<evidence type="ECO:0000256" key="2">
    <source>
        <dbReference type="SAM" id="Phobius"/>
    </source>
</evidence>
<dbReference type="EMBL" id="RFLX01000093">
    <property type="protein sequence ID" value="RMI14670.1"/>
    <property type="molecule type" value="Genomic_DNA"/>
</dbReference>
<keyword evidence="2" id="KW-0812">Transmembrane</keyword>
<evidence type="ECO:0000313" key="5">
    <source>
        <dbReference type="Proteomes" id="UP000274097"/>
    </source>
</evidence>
<dbReference type="Proteomes" id="UP000278036">
    <property type="component" value="Unassembled WGS sequence"/>
</dbReference>
<keyword evidence="2" id="KW-1133">Transmembrane helix</keyword>
<dbReference type="RefSeq" id="WP_120640912.1">
    <property type="nucleotide sequence ID" value="NZ_RAQU01000285.1"/>
</dbReference>
<dbReference type="AlphaFoldDB" id="A0A3A9J9G4"/>